<dbReference type="Gene3D" id="1.10.10.10">
    <property type="entry name" value="Winged helix-like DNA-binding domain superfamily/Winged helix DNA-binding domain"/>
    <property type="match status" value="1"/>
</dbReference>
<name>A0A420EGE7_9ALTE</name>
<dbReference type="AlphaFoldDB" id="A0A420EGE7"/>
<proteinExistence type="inferred from homology"/>
<evidence type="ECO:0000256" key="7">
    <source>
        <dbReference type="ARBA" id="ARBA00023204"/>
    </source>
</evidence>
<sequence>MPYIEKEFFKIGSYHFVAASYQQQLCMFDYQYRKQGAQIEGRLQQQLGVSVREHSCDTNRQGAQQVEQYLLGQRQQFDLPLLLVGTSFQKLVWQQLLQIPYGKTTSYAQLADAIGESKAIRAVGAANGANALAIIVPCHRVIASDGNLTGYAGGLALKKKLLKLETSMF</sequence>
<dbReference type="PROSITE" id="PS00374">
    <property type="entry name" value="MGMT"/>
    <property type="match status" value="1"/>
</dbReference>
<comment type="catalytic activity">
    <reaction evidence="8">
        <text>a 6-O-methyl-2'-deoxyguanosine in DNA + L-cysteinyl-[protein] = S-methyl-L-cysteinyl-[protein] + a 2'-deoxyguanosine in DNA</text>
        <dbReference type="Rhea" id="RHEA:24000"/>
        <dbReference type="Rhea" id="RHEA-COMP:10131"/>
        <dbReference type="Rhea" id="RHEA-COMP:10132"/>
        <dbReference type="Rhea" id="RHEA-COMP:11367"/>
        <dbReference type="Rhea" id="RHEA-COMP:11368"/>
        <dbReference type="ChEBI" id="CHEBI:29950"/>
        <dbReference type="ChEBI" id="CHEBI:82612"/>
        <dbReference type="ChEBI" id="CHEBI:85445"/>
        <dbReference type="ChEBI" id="CHEBI:85448"/>
        <dbReference type="EC" id="2.1.1.63"/>
    </reaction>
</comment>
<evidence type="ECO:0000313" key="10">
    <source>
        <dbReference type="EMBL" id="RKF19743.1"/>
    </source>
</evidence>
<dbReference type="FunFam" id="1.10.10.10:FF:000214">
    <property type="entry name" value="Methylated-DNA--protein-cysteine methyltransferase"/>
    <property type="match status" value="1"/>
</dbReference>
<dbReference type="InterPro" id="IPR036217">
    <property type="entry name" value="MethylDNA_cys_MeTrfase_DNAb"/>
</dbReference>
<keyword evidence="11" id="KW-1185">Reference proteome</keyword>
<gene>
    <name evidence="10" type="ORF">DBZ36_04600</name>
</gene>
<dbReference type="InterPro" id="IPR014048">
    <property type="entry name" value="MethylDNA_cys_MeTrfase_DNA-bd"/>
</dbReference>
<reference evidence="10 11" key="1">
    <citation type="submission" date="2018-09" db="EMBL/GenBank/DDBJ databases">
        <authorList>
            <person name="Wang Z."/>
        </authorList>
    </citation>
    <scope>NUCLEOTIDE SEQUENCE [LARGE SCALE GENOMIC DNA]</scope>
    <source>
        <strain evidence="10 11">ALS 81</strain>
    </source>
</reference>
<evidence type="ECO:0000256" key="4">
    <source>
        <dbReference type="ARBA" id="ARBA00022603"/>
    </source>
</evidence>
<keyword evidence="4 10" id="KW-0489">Methyltransferase</keyword>
<dbReference type="PANTHER" id="PTHR10815:SF5">
    <property type="entry name" value="METHYLATED-DNA--PROTEIN-CYSTEINE METHYLTRANSFERASE"/>
    <property type="match status" value="1"/>
</dbReference>
<comment type="catalytic activity">
    <reaction evidence="1">
        <text>a 4-O-methyl-thymidine in DNA + L-cysteinyl-[protein] = a thymidine in DNA + S-methyl-L-cysteinyl-[protein]</text>
        <dbReference type="Rhea" id="RHEA:53428"/>
        <dbReference type="Rhea" id="RHEA-COMP:10131"/>
        <dbReference type="Rhea" id="RHEA-COMP:10132"/>
        <dbReference type="Rhea" id="RHEA-COMP:13555"/>
        <dbReference type="Rhea" id="RHEA-COMP:13556"/>
        <dbReference type="ChEBI" id="CHEBI:29950"/>
        <dbReference type="ChEBI" id="CHEBI:82612"/>
        <dbReference type="ChEBI" id="CHEBI:137386"/>
        <dbReference type="ChEBI" id="CHEBI:137387"/>
        <dbReference type="EC" id="2.1.1.63"/>
    </reaction>
</comment>
<evidence type="ECO:0000256" key="8">
    <source>
        <dbReference type="ARBA" id="ARBA00049348"/>
    </source>
</evidence>
<evidence type="ECO:0000313" key="11">
    <source>
        <dbReference type="Proteomes" id="UP000286482"/>
    </source>
</evidence>
<dbReference type="NCBIfam" id="TIGR00589">
    <property type="entry name" value="ogt"/>
    <property type="match status" value="1"/>
</dbReference>
<evidence type="ECO:0000256" key="3">
    <source>
        <dbReference type="ARBA" id="ARBA00011918"/>
    </source>
</evidence>
<dbReference type="CDD" id="cd06445">
    <property type="entry name" value="ATase"/>
    <property type="match status" value="1"/>
</dbReference>
<dbReference type="EMBL" id="RAQO01000004">
    <property type="protein sequence ID" value="RKF19743.1"/>
    <property type="molecule type" value="Genomic_DNA"/>
</dbReference>
<dbReference type="GO" id="GO:0006281">
    <property type="term" value="P:DNA repair"/>
    <property type="evidence" value="ECO:0007669"/>
    <property type="project" value="UniProtKB-KW"/>
</dbReference>
<keyword evidence="7" id="KW-0234">DNA repair</keyword>
<organism evidence="10 11">
    <name type="scientific">Alginatibacterium sediminis</name>
    <dbReference type="NCBI Taxonomy" id="2164068"/>
    <lineage>
        <taxon>Bacteria</taxon>
        <taxon>Pseudomonadati</taxon>
        <taxon>Pseudomonadota</taxon>
        <taxon>Gammaproteobacteria</taxon>
        <taxon>Alteromonadales</taxon>
        <taxon>Alteromonadaceae</taxon>
        <taxon>Alginatibacterium</taxon>
    </lineage>
</organism>
<dbReference type="GO" id="GO:0003908">
    <property type="term" value="F:methylated-DNA-[protein]-cysteine S-methyltransferase activity"/>
    <property type="evidence" value="ECO:0007669"/>
    <property type="project" value="UniProtKB-EC"/>
</dbReference>
<keyword evidence="6" id="KW-0227">DNA damage</keyword>
<dbReference type="InterPro" id="IPR036631">
    <property type="entry name" value="MGMT_N_sf"/>
</dbReference>
<keyword evidence="5 10" id="KW-0808">Transferase</keyword>
<dbReference type="Proteomes" id="UP000286482">
    <property type="component" value="Unassembled WGS sequence"/>
</dbReference>
<dbReference type="Pfam" id="PF01035">
    <property type="entry name" value="DNA_binding_1"/>
    <property type="match status" value="1"/>
</dbReference>
<evidence type="ECO:0000256" key="2">
    <source>
        <dbReference type="ARBA" id="ARBA00008711"/>
    </source>
</evidence>
<feature type="domain" description="Methylated-DNA-[protein]-cysteine S-methyltransferase DNA binding" evidence="9">
    <location>
        <begin position="87"/>
        <end position="166"/>
    </location>
</feature>
<comment type="caution">
    <text evidence="10">The sequence shown here is derived from an EMBL/GenBank/DDBJ whole genome shotgun (WGS) entry which is preliminary data.</text>
</comment>
<evidence type="ECO:0000259" key="9">
    <source>
        <dbReference type="Pfam" id="PF01035"/>
    </source>
</evidence>
<dbReference type="GO" id="GO:0032259">
    <property type="term" value="P:methylation"/>
    <property type="evidence" value="ECO:0007669"/>
    <property type="project" value="UniProtKB-KW"/>
</dbReference>
<dbReference type="InterPro" id="IPR036388">
    <property type="entry name" value="WH-like_DNA-bd_sf"/>
</dbReference>
<dbReference type="InterPro" id="IPR001497">
    <property type="entry name" value="MethylDNA_cys_MeTrfase_AS"/>
</dbReference>
<evidence type="ECO:0000256" key="5">
    <source>
        <dbReference type="ARBA" id="ARBA00022679"/>
    </source>
</evidence>
<evidence type="ECO:0000256" key="6">
    <source>
        <dbReference type="ARBA" id="ARBA00022763"/>
    </source>
</evidence>
<dbReference type="OrthoDB" id="9811249at2"/>
<dbReference type="SUPFAM" id="SSF46767">
    <property type="entry name" value="Methylated DNA-protein cysteine methyltransferase, C-terminal domain"/>
    <property type="match status" value="1"/>
</dbReference>
<dbReference type="SUPFAM" id="SSF53155">
    <property type="entry name" value="Methylated DNA-protein cysteine methyltransferase domain"/>
    <property type="match status" value="1"/>
</dbReference>
<evidence type="ECO:0000256" key="1">
    <source>
        <dbReference type="ARBA" id="ARBA00001286"/>
    </source>
</evidence>
<protein>
    <recommendedName>
        <fullName evidence="3">methylated-DNA--[protein]-cysteine S-methyltransferase</fullName>
        <ecNumber evidence="3">2.1.1.63</ecNumber>
    </recommendedName>
</protein>
<dbReference type="EC" id="2.1.1.63" evidence="3"/>
<comment type="similarity">
    <text evidence="2">Belongs to the MGMT family.</text>
</comment>
<dbReference type="PANTHER" id="PTHR10815">
    <property type="entry name" value="METHYLATED-DNA--PROTEIN-CYSTEINE METHYLTRANSFERASE"/>
    <property type="match status" value="1"/>
</dbReference>
<dbReference type="RefSeq" id="WP_120353748.1">
    <property type="nucleotide sequence ID" value="NZ_RAQO01000004.1"/>
</dbReference>
<accession>A0A420EGE7</accession>